<dbReference type="Gramene" id="OMO59724">
    <property type="protein sequence ID" value="OMO59724"/>
    <property type="gene ID" value="CCACVL1_24643"/>
</dbReference>
<feature type="non-terminal residue" evidence="2">
    <location>
        <position position="1"/>
    </location>
</feature>
<dbReference type="AlphaFoldDB" id="A0A1R3GNN4"/>
<accession>A0A1R3GNN4</accession>
<dbReference type="EMBL" id="AWWV01013872">
    <property type="protein sequence ID" value="OMO59724.1"/>
    <property type="molecule type" value="Genomic_DNA"/>
</dbReference>
<sequence>RRSHLPYLNDGERQGANTSIRARHLQR</sequence>
<name>A0A1R3GNN4_COCAP</name>
<organism evidence="2 3">
    <name type="scientific">Corchorus capsularis</name>
    <name type="common">Jute</name>
    <dbReference type="NCBI Taxonomy" id="210143"/>
    <lineage>
        <taxon>Eukaryota</taxon>
        <taxon>Viridiplantae</taxon>
        <taxon>Streptophyta</taxon>
        <taxon>Embryophyta</taxon>
        <taxon>Tracheophyta</taxon>
        <taxon>Spermatophyta</taxon>
        <taxon>Magnoliopsida</taxon>
        <taxon>eudicotyledons</taxon>
        <taxon>Gunneridae</taxon>
        <taxon>Pentapetalae</taxon>
        <taxon>rosids</taxon>
        <taxon>malvids</taxon>
        <taxon>Malvales</taxon>
        <taxon>Malvaceae</taxon>
        <taxon>Grewioideae</taxon>
        <taxon>Apeibeae</taxon>
        <taxon>Corchorus</taxon>
    </lineage>
</organism>
<feature type="region of interest" description="Disordered" evidence="1">
    <location>
        <begin position="1"/>
        <end position="27"/>
    </location>
</feature>
<keyword evidence="3" id="KW-1185">Reference proteome</keyword>
<comment type="caution">
    <text evidence="2">The sequence shown here is derived from an EMBL/GenBank/DDBJ whole genome shotgun (WGS) entry which is preliminary data.</text>
</comment>
<dbReference type="Proteomes" id="UP000188268">
    <property type="component" value="Unassembled WGS sequence"/>
</dbReference>
<evidence type="ECO:0000313" key="3">
    <source>
        <dbReference type="Proteomes" id="UP000188268"/>
    </source>
</evidence>
<protein>
    <submittedName>
        <fullName evidence="2">Uncharacterized protein</fullName>
    </submittedName>
</protein>
<gene>
    <name evidence="2" type="ORF">CCACVL1_24643</name>
</gene>
<reference evidence="2 3" key="1">
    <citation type="submission" date="2013-09" db="EMBL/GenBank/DDBJ databases">
        <title>Corchorus capsularis genome sequencing.</title>
        <authorList>
            <person name="Alam M."/>
            <person name="Haque M.S."/>
            <person name="Islam M.S."/>
            <person name="Emdad E.M."/>
            <person name="Islam M.M."/>
            <person name="Ahmed B."/>
            <person name="Halim A."/>
            <person name="Hossen Q.M.M."/>
            <person name="Hossain M.Z."/>
            <person name="Ahmed R."/>
            <person name="Khan M.M."/>
            <person name="Islam R."/>
            <person name="Rashid M.M."/>
            <person name="Khan S.A."/>
            <person name="Rahman M.S."/>
            <person name="Alam M."/>
        </authorList>
    </citation>
    <scope>NUCLEOTIDE SEQUENCE [LARGE SCALE GENOMIC DNA]</scope>
    <source>
        <strain evidence="3">cv. CVL-1</strain>
        <tissue evidence="2">Whole seedling</tissue>
    </source>
</reference>
<evidence type="ECO:0000256" key="1">
    <source>
        <dbReference type="SAM" id="MobiDB-lite"/>
    </source>
</evidence>
<evidence type="ECO:0000313" key="2">
    <source>
        <dbReference type="EMBL" id="OMO59724.1"/>
    </source>
</evidence>
<proteinExistence type="predicted"/>